<dbReference type="AlphaFoldDB" id="F6B3G3"/>
<dbReference type="EMBL" id="CP002736">
    <property type="protein sequence ID" value="AEF93992.1"/>
    <property type="molecule type" value="Genomic_DNA"/>
</dbReference>
<accession>F6B3G3</accession>
<protein>
    <submittedName>
        <fullName evidence="1">Uncharacterized protein</fullName>
    </submittedName>
</protein>
<dbReference type="KEGG" id="dca:Desca_1122"/>
<evidence type="ECO:0000313" key="1">
    <source>
        <dbReference type="EMBL" id="AEF93992.1"/>
    </source>
</evidence>
<dbReference type="HOGENOM" id="CLU_2522193_0_0_9"/>
<keyword evidence="2" id="KW-1185">Reference proteome</keyword>
<organism evidence="1 2">
    <name type="scientific">Desulfotomaculum nigrificans (strain DSM 14880 / VKM B-2319 / CO-1-SRB)</name>
    <name type="common">Desulfotomaculum carboxydivorans</name>
    <dbReference type="NCBI Taxonomy" id="868595"/>
    <lineage>
        <taxon>Bacteria</taxon>
        <taxon>Bacillati</taxon>
        <taxon>Bacillota</taxon>
        <taxon>Clostridia</taxon>
        <taxon>Eubacteriales</taxon>
        <taxon>Desulfotomaculaceae</taxon>
        <taxon>Desulfotomaculum</taxon>
    </lineage>
</organism>
<name>F6B3G3_DESCC</name>
<evidence type="ECO:0000313" key="2">
    <source>
        <dbReference type="Proteomes" id="UP000009226"/>
    </source>
</evidence>
<proteinExistence type="predicted"/>
<dbReference type="STRING" id="868595.Desca_1122"/>
<sequence>MGGGLNLTFFRSDNPPSCYYEYKFGTRGQGCLRYGCTPACVACRYSRPQNTPACYESLPGYPEDCISSYFVPECKRFCKYAQSS</sequence>
<reference evidence="1" key="1">
    <citation type="submission" date="2011-05" db="EMBL/GenBank/DDBJ databases">
        <title>Complete sequence of Desulfotomaculum carboxydivorans CO-1-SRB.</title>
        <authorList>
            <consortium name="US DOE Joint Genome Institute"/>
            <person name="Lucas S."/>
            <person name="Han J."/>
            <person name="Lapidus A."/>
            <person name="Cheng J.-F."/>
            <person name="Goodwin L."/>
            <person name="Pitluck S."/>
            <person name="Peters L."/>
            <person name="Mikhailova N."/>
            <person name="Lu M."/>
            <person name="Han C."/>
            <person name="Tapia R."/>
            <person name="Land M."/>
            <person name="Hauser L."/>
            <person name="Kyrpides N."/>
            <person name="Ivanova N."/>
            <person name="Pagani I."/>
            <person name="Stams A."/>
            <person name="Plugge C."/>
            <person name="Muyzer G."/>
            <person name="Kuever J."/>
            <person name="Parshina S."/>
            <person name="Ivanova A."/>
            <person name="Nazina T."/>
            <person name="Woyke T."/>
        </authorList>
    </citation>
    <scope>NUCLEOTIDE SEQUENCE [LARGE SCALE GENOMIC DNA]</scope>
    <source>
        <strain evidence="1">CO-1-SRB</strain>
    </source>
</reference>
<dbReference type="Proteomes" id="UP000009226">
    <property type="component" value="Chromosome"/>
</dbReference>
<gene>
    <name evidence="1" type="ordered locus">Desca_1122</name>
</gene>